<feature type="transmembrane region" description="Helical" evidence="2">
    <location>
        <begin position="6"/>
        <end position="24"/>
    </location>
</feature>
<feature type="domain" description="Thioredoxin" evidence="3">
    <location>
        <begin position="61"/>
        <end position="204"/>
    </location>
</feature>
<dbReference type="EMBL" id="JAUSUG010000015">
    <property type="protein sequence ID" value="MDQ0256165.1"/>
    <property type="molecule type" value="Genomic_DNA"/>
</dbReference>
<accession>A0ABU0A1D8</accession>
<keyword evidence="2" id="KW-0472">Membrane</keyword>
<evidence type="ECO:0000256" key="2">
    <source>
        <dbReference type="SAM" id="Phobius"/>
    </source>
</evidence>
<dbReference type="PROSITE" id="PS00194">
    <property type="entry name" value="THIOREDOXIN_1"/>
    <property type="match status" value="1"/>
</dbReference>
<dbReference type="InterPro" id="IPR050553">
    <property type="entry name" value="Thioredoxin_ResA/DsbE_sf"/>
</dbReference>
<keyword evidence="2" id="KW-1133">Transmembrane helix</keyword>
<keyword evidence="5" id="KW-1185">Reference proteome</keyword>
<proteinExistence type="predicted"/>
<organism evidence="4 5">
    <name type="scientific">Evansella vedderi</name>
    <dbReference type="NCBI Taxonomy" id="38282"/>
    <lineage>
        <taxon>Bacteria</taxon>
        <taxon>Bacillati</taxon>
        <taxon>Bacillota</taxon>
        <taxon>Bacilli</taxon>
        <taxon>Bacillales</taxon>
        <taxon>Bacillaceae</taxon>
        <taxon>Evansella</taxon>
    </lineage>
</organism>
<evidence type="ECO:0000256" key="1">
    <source>
        <dbReference type="ARBA" id="ARBA00023157"/>
    </source>
</evidence>
<dbReference type="PANTHER" id="PTHR42852:SF13">
    <property type="entry name" value="PROTEIN DIPZ"/>
    <property type="match status" value="1"/>
</dbReference>
<dbReference type="Gene3D" id="3.40.30.10">
    <property type="entry name" value="Glutaredoxin"/>
    <property type="match status" value="1"/>
</dbReference>
<dbReference type="GO" id="GO:0016853">
    <property type="term" value="F:isomerase activity"/>
    <property type="evidence" value="ECO:0007669"/>
    <property type="project" value="UniProtKB-KW"/>
</dbReference>
<protein>
    <submittedName>
        <fullName evidence="4">Thiol-disulfide isomerase/thioredoxin</fullName>
    </submittedName>
</protein>
<dbReference type="Pfam" id="PF00578">
    <property type="entry name" value="AhpC-TSA"/>
    <property type="match status" value="1"/>
</dbReference>
<evidence type="ECO:0000259" key="3">
    <source>
        <dbReference type="PROSITE" id="PS51352"/>
    </source>
</evidence>
<sequence length="205" mass="23673">MKENKLTTFIILLGAISIVTYVFFDKLNNDQVETMGLNLFLSQNYLTTEKNNTNDLDKKGILPGDLALDFTLPIWGENEKVSLSDHNGNFVVVNMWASWCPPCRDEMPYLIQFHEEYEGENVQVLGVNMTTQERNLEVVAQFIEDFQIPFPTLLDERGEVGFGYQVMAIPMTLIIAPDGRIVERHQGYVNYELLKNYYIKARENY</sequence>
<dbReference type="InterPro" id="IPR000866">
    <property type="entry name" value="AhpC/TSA"/>
</dbReference>
<dbReference type="CDD" id="cd02966">
    <property type="entry name" value="TlpA_like_family"/>
    <property type="match status" value="1"/>
</dbReference>
<name>A0ABU0A1D8_9BACI</name>
<evidence type="ECO:0000313" key="5">
    <source>
        <dbReference type="Proteomes" id="UP001230005"/>
    </source>
</evidence>
<dbReference type="PROSITE" id="PS51352">
    <property type="entry name" value="THIOREDOXIN_2"/>
    <property type="match status" value="1"/>
</dbReference>
<keyword evidence="1" id="KW-1015">Disulfide bond</keyword>
<gene>
    <name evidence="4" type="ORF">J2S74_003583</name>
</gene>
<keyword evidence="2" id="KW-0812">Transmembrane</keyword>
<keyword evidence="4" id="KW-0413">Isomerase</keyword>
<reference evidence="4 5" key="1">
    <citation type="submission" date="2023-07" db="EMBL/GenBank/DDBJ databases">
        <title>Genomic Encyclopedia of Type Strains, Phase IV (KMG-IV): sequencing the most valuable type-strain genomes for metagenomic binning, comparative biology and taxonomic classification.</title>
        <authorList>
            <person name="Goeker M."/>
        </authorList>
    </citation>
    <scope>NUCLEOTIDE SEQUENCE [LARGE SCALE GENOMIC DNA]</scope>
    <source>
        <strain evidence="4 5">DSM 9768</strain>
    </source>
</reference>
<dbReference type="RefSeq" id="WP_307327881.1">
    <property type="nucleotide sequence ID" value="NZ_JAUSUG010000015.1"/>
</dbReference>
<dbReference type="SUPFAM" id="SSF52833">
    <property type="entry name" value="Thioredoxin-like"/>
    <property type="match status" value="1"/>
</dbReference>
<dbReference type="InterPro" id="IPR036249">
    <property type="entry name" value="Thioredoxin-like_sf"/>
</dbReference>
<dbReference type="InterPro" id="IPR017937">
    <property type="entry name" value="Thioredoxin_CS"/>
</dbReference>
<comment type="caution">
    <text evidence="4">The sequence shown here is derived from an EMBL/GenBank/DDBJ whole genome shotgun (WGS) entry which is preliminary data.</text>
</comment>
<dbReference type="InterPro" id="IPR013766">
    <property type="entry name" value="Thioredoxin_domain"/>
</dbReference>
<dbReference type="PANTHER" id="PTHR42852">
    <property type="entry name" value="THIOL:DISULFIDE INTERCHANGE PROTEIN DSBE"/>
    <property type="match status" value="1"/>
</dbReference>
<evidence type="ECO:0000313" key="4">
    <source>
        <dbReference type="EMBL" id="MDQ0256165.1"/>
    </source>
</evidence>
<dbReference type="Proteomes" id="UP001230005">
    <property type="component" value="Unassembled WGS sequence"/>
</dbReference>